<evidence type="ECO:0000256" key="8">
    <source>
        <dbReference type="ARBA" id="ARBA00047308"/>
    </source>
</evidence>
<dbReference type="GO" id="GO:0005886">
    <property type="term" value="C:plasma membrane"/>
    <property type="evidence" value="ECO:0007669"/>
    <property type="project" value="UniProtKB-SubCell"/>
</dbReference>
<feature type="domain" description="P-type ATPase A" evidence="11">
    <location>
        <begin position="213"/>
        <end position="310"/>
    </location>
</feature>
<proteinExistence type="inferred from homology"/>
<evidence type="ECO:0000259" key="11">
    <source>
        <dbReference type="Pfam" id="PF00122"/>
    </source>
</evidence>
<dbReference type="EC" id="7.2.2.12" evidence="7"/>
<dbReference type="InterPro" id="IPR018303">
    <property type="entry name" value="ATPase_P-typ_P_site"/>
</dbReference>
<keyword evidence="9" id="KW-0067">ATP-binding</keyword>
<evidence type="ECO:0000256" key="5">
    <source>
        <dbReference type="ARBA" id="ARBA00022989"/>
    </source>
</evidence>
<comment type="catalytic activity">
    <reaction evidence="8">
        <text>Zn(2+)(in) + ATP + H2O = Zn(2+)(out) + ADP + phosphate + H(+)</text>
        <dbReference type="Rhea" id="RHEA:20621"/>
        <dbReference type="ChEBI" id="CHEBI:15377"/>
        <dbReference type="ChEBI" id="CHEBI:15378"/>
        <dbReference type="ChEBI" id="CHEBI:29105"/>
        <dbReference type="ChEBI" id="CHEBI:30616"/>
        <dbReference type="ChEBI" id="CHEBI:43474"/>
        <dbReference type="ChEBI" id="CHEBI:456216"/>
        <dbReference type="EC" id="7.2.2.12"/>
    </reaction>
</comment>
<dbReference type="PROSITE" id="PS00154">
    <property type="entry name" value="ATPASE_E1_E2"/>
    <property type="match status" value="1"/>
</dbReference>
<keyword evidence="13" id="KW-1185">Reference proteome</keyword>
<keyword evidence="4" id="KW-1278">Translocase</keyword>
<dbReference type="OrthoDB" id="9814270at2"/>
<sequence length="728" mass="77906">MQPDRVRTDTAQPARRGQSVNPIDYSVVHEVPGRLRLRIPAMGSPGYRADYLEAWMEASAQVTDVRANRHARTLVICYRDANAGRDTVLRRLAGFSPEPDNGLPEDGVTEAEVTPMIATLFTLAALPFLTPRMQMLLTLVNVGSTLAKGADTLINQGVKVEVLDAMAVGLAAANGKLYTANITDLLLNLGEFLEHRTARQSDRLLRRLLRPDPAMAWVERDGQLLQVAGDEVEAGETVVIGVGDTIPVDGRVVDGAALVNQSTVTGEDIPVRKEAPSRVIAGSVLVEGRLRVEATQVGQDTTTARVARFIQESIGKRTDTQRMADDLADKRVYITLGTGAAVYAATRDLTRLQSVFLVDYACALKLGTPVAFKSGMSRAAEHGVLMKGGEAIEHMADVDTIVFDKTGTLTHSDLIVTDVRVLESCGTCSEQELLALVASVEEHASHPVAEAVVEAARARDLQHISHGEVDYMVAHGLSADVEGGCIVVGSRHYLEEHMQIGFGAHQALIDQFESEGKTLLYVGNAQGPIGLIALRDTLREEAAPTLARLHALGIRRLIMITGDRRAKAEALAAEIGIDEVHAEMRPEEKARIIEALRAAGHKVAFVGDGVNDGPALSIADVGIAMPRGADIARATADIVLMDDRLSAVADAREIADRTMRLIRTNFTAAVGINTGLLGGAVLGWLSPVASAVMHNGATIGVLLNALHGVKLDRDRLPPPAEPPTRSPD</sequence>
<keyword evidence="9" id="KW-0479">Metal-binding</keyword>
<dbReference type="SFLD" id="SFLDG00002">
    <property type="entry name" value="C1.7:_P-type_atpase_like"/>
    <property type="match status" value="1"/>
</dbReference>
<dbReference type="GO" id="GO:0015086">
    <property type="term" value="F:cadmium ion transmembrane transporter activity"/>
    <property type="evidence" value="ECO:0007669"/>
    <property type="project" value="TreeGrafter"/>
</dbReference>
<evidence type="ECO:0000256" key="6">
    <source>
        <dbReference type="ARBA" id="ARBA00023136"/>
    </source>
</evidence>
<dbReference type="SUPFAM" id="SSF56784">
    <property type="entry name" value="HAD-like"/>
    <property type="match status" value="1"/>
</dbReference>
<dbReference type="Proteomes" id="UP000322981">
    <property type="component" value="Unassembled WGS sequence"/>
</dbReference>
<dbReference type="InterPro" id="IPR008250">
    <property type="entry name" value="ATPase_P-typ_transduc_dom_A_sf"/>
</dbReference>
<dbReference type="InterPro" id="IPR023299">
    <property type="entry name" value="ATPase_P-typ_cyto_dom_N"/>
</dbReference>
<dbReference type="InterPro" id="IPR027256">
    <property type="entry name" value="P-typ_ATPase_IB"/>
</dbReference>
<dbReference type="GO" id="GO:0016463">
    <property type="term" value="F:P-type zinc transporter activity"/>
    <property type="evidence" value="ECO:0007669"/>
    <property type="project" value="UniProtKB-EC"/>
</dbReference>
<dbReference type="Gene3D" id="3.40.50.1000">
    <property type="entry name" value="HAD superfamily/HAD-like"/>
    <property type="match status" value="1"/>
</dbReference>
<dbReference type="NCBIfam" id="TIGR01494">
    <property type="entry name" value="ATPase_P-type"/>
    <property type="match status" value="1"/>
</dbReference>
<dbReference type="SFLD" id="SFLDS00003">
    <property type="entry name" value="Haloacid_Dehalogenase"/>
    <property type="match status" value="1"/>
</dbReference>
<dbReference type="InterPro" id="IPR036412">
    <property type="entry name" value="HAD-like_sf"/>
</dbReference>
<dbReference type="InterPro" id="IPR023214">
    <property type="entry name" value="HAD_sf"/>
</dbReference>
<evidence type="ECO:0000313" key="13">
    <source>
        <dbReference type="Proteomes" id="UP000322981"/>
    </source>
</evidence>
<accession>A0A5M8FTB2</accession>
<reference evidence="12 13" key="1">
    <citation type="submission" date="2019-09" db="EMBL/GenBank/DDBJ databases">
        <title>Whole-genome sequence of the purple sulfur bacterium Thiohalocapsa marina DSM 19078.</title>
        <authorList>
            <person name="Kyndt J.A."/>
            <person name="Meyer T.E."/>
        </authorList>
    </citation>
    <scope>NUCLEOTIDE SEQUENCE [LARGE SCALE GENOMIC DNA]</scope>
    <source>
        <strain evidence="12 13">DSM 19078</strain>
    </source>
</reference>
<dbReference type="InterPro" id="IPR001757">
    <property type="entry name" value="P_typ_ATPase"/>
</dbReference>
<dbReference type="Gene3D" id="2.70.150.10">
    <property type="entry name" value="Calcium-transporting ATPase, cytoplasmic transduction domain A"/>
    <property type="match status" value="1"/>
</dbReference>
<dbReference type="InterPro" id="IPR051014">
    <property type="entry name" value="Cation_Transport_ATPase_IB"/>
</dbReference>
<dbReference type="Pfam" id="PF00702">
    <property type="entry name" value="Hydrolase"/>
    <property type="match status" value="1"/>
</dbReference>
<dbReference type="GO" id="GO:0005524">
    <property type="term" value="F:ATP binding"/>
    <property type="evidence" value="ECO:0007669"/>
    <property type="project" value="UniProtKB-UniRule"/>
</dbReference>
<evidence type="ECO:0000256" key="10">
    <source>
        <dbReference type="SAM" id="MobiDB-lite"/>
    </source>
</evidence>
<dbReference type="NCBIfam" id="TIGR01525">
    <property type="entry name" value="ATPase-IB_hvy"/>
    <property type="match status" value="1"/>
</dbReference>
<dbReference type="AlphaFoldDB" id="A0A5M8FTB2"/>
<dbReference type="Gene3D" id="3.40.1110.10">
    <property type="entry name" value="Calcium-transporting ATPase, cytoplasmic domain N"/>
    <property type="match status" value="1"/>
</dbReference>
<evidence type="ECO:0000256" key="2">
    <source>
        <dbReference type="ARBA" id="ARBA00006024"/>
    </source>
</evidence>
<dbReference type="EMBL" id="VWXX01000003">
    <property type="protein sequence ID" value="KAA6187041.1"/>
    <property type="molecule type" value="Genomic_DNA"/>
</dbReference>
<comment type="similarity">
    <text evidence="2 9">Belongs to the cation transport ATPase (P-type) (TC 3.A.3) family. Type IB subfamily.</text>
</comment>
<keyword evidence="6" id="KW-0472">Membrane</keyword>
<dbReference type="InterPro" id="IPR059000">
    <property type="entry name" value="ATPase_P-type_domA"/>
</dbReference>
<dbReference type="PRINTS" id="PR00119">
    <property type="entry name" value="CATATPASE"/>
</dbReference>
<dbReference type="GO" id="GO:0016887">
    <property type="term" value="F:ATP hydrolysis activity"/>
    <property type="evidence" value="ECO:0007669"/>
    <property type="project" value="InterPro"/>
</dbReference>
<evidence type="ECO:0000256" key="3">
    <source>
        <dbReference type="ARBA" id="ARBA00022692"/>
    </source>
</evidence>
<dbReference type="SUPFAM" id="SSF81653">
    <property type="entry name" value="Calcium ATPase, transduction domain A"/>
    <property type="match status" value="1"/>
</dbReference>
<dbReference type="SFLD" id="SFLDF00027">
    <property type="entry name" value="p-type_atpase"/>
    <property type="match status" value="1"/>
</dbReference>
<protein>
    <recommendedName>
        <fullName evidence="7">P-type Zn(2+) transporter</fullName>
        <ecNumber evidence="7">7.2.2.12</ecNumber>
    </recommendedName>
</protein>
<keyword evidence="9" id="KW-1003">Cell membrane</keyword>
<evidence type="ECO:0000256" key="7">
    <source>
        <dbReference type="ARBA" id="ARBA00039097"/>
    </source>
</evidence>
<dbReference type="Pfam" id="PF00122">
    <property type="entry name" value="E1-E2_ATPase"/>
    <property type="match status" value="1"/>
</dbReference>
<dbReference type="PANTHER" id="PTHR48085:SF5">
    <property type="entry name" value="CADMIUM_ZINC-TRANSPORTING ATPASE HMA4-RELATED"/>
    <property type="match status" value="1"/>
</dbReference>
<keyword evidence="5" id="KW-1133">Transmembrane helix</keyword>
<gene>
    <name evidence="12" type="ORF">F2Q65_03930</name>
</gene>
<keyword evidence="3" id="KW-0812">Transmembrane</keyword>
<organism evidence="12 13">
    <name type="scientific">Thiohalocapsa marina</name>
    <dbReference type="NCBI Taxonomy" id="424902"/>
    <lineage>
        <taxon>Bacteria</taxon>
        <taxon>Pseudomonadati</taxon>
        <taxon>Pseudomonadota</taxon>
        <taxon>Gammaproteobacteria</taxon>
        <taxon>Chromatiales</taxon>
        <taxon>Chromatiaceae</taxon>
        <taxon>Thiohalocapsa</taxon>
    </lineage>
</organism>
<feature type="region of interest" description="Disordered" evidence="10">
    <location>
        <begin position="1"/>
        <end position="21"/>
    </location>
</feature>
<evidence type="ECO:0000256" key="9">
    <source>
        <dbReference type="RuleBase" id="RU362081"/>
    </source>
</evidence>
<evidence type="ECO:0000256" key="4">
    <source>
        <dbReference type="ARBA" id="ARBA00022967"/>
    </source>
</evidence>
<dbReference type="PANTHER" id="PTHR48085">
    <property type="entry name" value="CADMIUM/ZINC-TRANSPORTING ATPASE HMA2-RELATED"/>
    <property type="match status" value="1"/>
</dbReference>
<dbReference type="InterPro" id="IPR044492">
    <property type="entry name" value="P_typ_ATPase_HD_dom"/>
</dbReference>
<name>A0A5M8FTB2_9GAMM</name>
<evidence type="ECO:0000313" key="12">
    <source>
        <dbReference type="EMBL" id="KAA6187041.1"/>
    </source>
</evidence>
<keyword evidence="9" id="KW-0547">Nucleotide-binding</keyword>
<dbReference type="GO" id="GO:0046872">
    <property type="term" value="F:metal ion binding"/>
    <property type="evidence" value="ECO:0007669"/>
    <property type="project" value="UniProtKB-KW"/>
</dbReference>
<comment type="caution">
    <text evidence="12">The sequence shown here is derived from an EMBL/GenBank/DDBJ whole genome shotgun (WGS) entry which is preliminary data.</text>
</comment>
<evidence type="ECO:0000256" key="1">
    <source>
        <dbReference type="ARBA" id="ARBA00004370"/>
    </source>
</evidence>
<dbReference type="PROSITE" id="PS01229">
    <property type="entry name" value="COF_2"/>
    <property type="match status" value="1"/>
</dbReference>
<comment type="subcellular location">
    <subcellularLocation>
        <location evidence="9">Cell membrane</location>
    </subcellularLocation>
    <subcellularLocation>
        <location evidence="1">Membrane</location>
    </subcellularLocation>
</comment>